<protein>
    <submittedName>
        <fullName evidence="2">Uncharacterized protein</fullName>
    </submittedName>
</protein>
<evidence type="ECO:0000256" key="1">
    <source>
        <dbReference type="SAM" id="MobiDB-lite"/>
    </source>
</evidence>
<keyword evidence="3" id="KW-1185">Reference proteome</keyword>
<reference evidence="2" key="2">
    <citation type="submission" date="2015-06" db="UniProtKB">
        <authorList>
            <consortium name="EnsemblPlants"/>
        </authorList>
    </citation>
    <scope>IDENTIFICATION</scope>
</reference>
<dbReference type="Proteomes" id="UP000008022">
    <property type="component" value="Unassembled WGS sequence"/>
</dbReference>
<proteinExistence type="predicted"/>
<name>A0A0E0P075_ORYRU</name>
<sequence>MTATTGVRSSSSASLPLAPPSPLAATPPPPPLLVAPPLSLMPSFPPPPFSWPGVARRCPRGESFLRIFTHRFRVAQGAEERGLG</sequence>
<reference evidence="3" key="1">
    <citation type="submission" date="2013-06" db="EMBL/GenBank/DDBJ databases">
        <authorList>
            <person name="Zhao Q."/>
        </authorList>
    </citation>
    <scope>NUCLEOTIDE SEQUENCE</scope>
    <source>
        <strain evidence="3">cv. W1943</strain>
    </source>
</reference>
<dbReference type="AlphaFoldDB" id="A0A0E0P075"/>
<evidence type="ECO:0000313" key="2">
    <source>
        <dbReference type="EnsemblPlants" id="ORUFI03G32530.1"/>
    </source>
</evidence>
<dbReference type="EnsemblPlants" id="ORUFI03G32530.1">
    <property type="protein sequence ID" value="ORUFI03G32530.1"/>
    <property type="gene ID" value="ORUFI03G32530"/>
</dbReference>
<organism evidence="2 3">
    <name type="scientific">Oryza rufipogon</name>
    <name type="common">Brownbeard rice</name>
    <name type="synonym">Asian wild rice</name>
    <dbReference type="NCBI Taxonomy" id="4529"/>
    <lineage>
        <taxon>Eukaryota</taxon>
        <taxon>Viridiplantae</taxon>
        <taxon>Streptophyta</taxon>
        <taxon>Embryophyta</taxon>
        <taxon>Tracheophyta</taxon>
        <taxon>Spermatophyta</taxon>
        <taxon>Magnoliopsida</taxon>
        <taxon>Liliopsida</taxon>
        <taxon>Poales</taxon>
        <taxon>Poaceae</taxon>
        <taxon>BOP clade</taxon>
        <taxon>Oryzoideae</taxon>
        <taxon>Oryzeae</taxon>
        <taxon>Oryzinae</taxon>
        <taxon>Oryza</taxon>
    </lineage>
</organism>
<feature type="compositionally biased region" description="Pro residues" evidence="1">
    <location>
        <begin position="17"/>
        <end position="34"/>
    </location>
</feature>
<feature type="region of interest" description="Disordered" evidence="1">
    <location>
        <begin position="1"/>
        <end position="34"/>
    </location>
</feature>
<evidence type="ECO:0000313" key="3">
    <source>
        <dbReference type="Proteomes" id="UP000008022"/>
    </source>
</evidence>
<dbReference type="Gramene" id="ORUFI03G32530.1">
    <property type="protein sequence ID" value="ORUFI03G32530.1"/>
    <property type="gene ID" value="ORUFI03G32530"/>
</dbReference>
<accession>A0A0E0P075</accession>
<dbReference type="HOGENOM" id="CLU_2531431_0_0_1"/>